<dbReference type="InterPro" id="IPR033121">
    <property type="entry name" value="PEPTIDASE_A1"/>
</dbReference>
<accession>A0A167N1Z7</accession>
<evidence type="ECO:0000313" key="13">
    <source>
        <dbReference type="Proteomes" id="UP000076874"/>
    </source>
</evidence>
<dbReference type="InterPro" id="IPR001969">
    <property type="entry name" value="Aspartic_peptidase_AS"/>
</dbReference>
<dbReference type="Pfam" id="PF00026">
    <property type="entry name" value="Asp"/>
    <property type="match status" value="1"/>
</dbReference>
<keyword evidence="2 9" id="KW-0645">Protease</keyword>
<keyword evidence="5 9" id="KW-0378">Hydrolase</keyword>
<keyword evidence="4 9" id="KW-0064">Aspartyl protease</keyword>
<evidence type="ECO:0000256" key="6">
    <source>
        <dbReference type="ARBA" id="ARBA00067536"/>
    </source>
</evidence>
<dbReference type="GO" id="GO:0004190">
    <property type="term" value="F:aspartic-type endopeptidase activity"/>
    <property type="evidence" value="ECO:0007669"/>
    <property type="project" value="UniProtKB-KW"/>
</dbReference>
<dbReference type="CDD" id="cd05474">
    <property type="entry name" value="SAP_like"/>
    <property type="match status" value="1"/>
</dbReference>
<keyword evidence="13" id="KW-1185">Reference proteome</keyword>
<name>A0A167N1Z7_9HYPO</name>
<evidence type="ECO:0000259" key="11">
    <source>
        <dbReference type="PROSITE" id="PS51767"/>
    </source>
</evidence>
<keyword evidence="3 10" id="KW-0732">Signal</keyword>
<feature type="domain" description="Peptidase A1" evidence="11">
    <location>
        <begin position="60"/>
        <end position="407"/>
    </location>
</feature>
<sequence length="498" mass="51484">MRNSALAAGAGAALAASVASAAPEGVVQWDIARRQPHPRLLRRADTDLTTIHNDLTQGGYFATCKIGTPSQTLTLQLDTGSSDIWVPSSDASICASSSRASRTGGCSLGSFDQDSSTTFNVIGQDEFSIAYVDGSHANGDYFTDVFTIGGSTVTNMTMGLGQDTDINFGLVGVGYTTDEAIVSSEQTLSAAYNNLPVVMANEGVIKTVAYSLWLNDLDASTGNILFGGIDTDKYHGELTSIDIYQDADTNTFSSFLVALTSLQAISSSGTDSLSSREFPIPVVLDSGTTLSYVPQDLAQQIWTEVGAVYNAEVGLAVIPCSRASSGGLLSFGFGGPGGPTINVTMDELVLDLFQSGGAAFSSGPYRGQQACEFGIQNSSSDPFLLGDSFLRSAYVVYDLVNNQVALAPTDFNATSSNVVAFASSGAPIPSATTAPHQNQVTATPAFTSPAYAASSGFASSSGAPGKKNAGPTNTVPMDLLRVGIVSVTMFLAGGLFVV</sequence>
<feature type="signal peptide" evidence="10">
    <location>
        <begin position="1"/>
        <end position="21"/>
    </location>
</feature>
<dbReference type="EMBL" id="AZHD01000021">
    <property type="protein sequence ID" value="OAA55024.1"/>
    <property type="molecule type" value="Genomic_DNA"/>
</dbReference>
<dbReference type="AlphaFoldDB" id="A0A167N1Z7"/>
<dbReference type="PRINTS" id="PR00792">
    <property type="entry name" value="PEPSIN"/>
</dbReference>
<comment type="similarity">
    <text evidence="1 9">Belongs to the peptidase A1 family.</text>
</comment>
<evidence type="ECO:0000256" key="10">
    <source>
        <dbReference type="SAM" id="SignalP"/>
    </source>
</evidence>
<reference evidence="12 13" key="1">
    <citation type="journal article" date="2016" name="Genome Biol. Evol.">
        <title>Divergent and convergent evolution of fungal pathogenicity.</title>
        <authorList>
            <person name="Shang Y."/>
            <person name="Xiao G."/>
            <person name="Zheng P."/>
            <person name="Cen K."/>
            <person name="Zhan S."/>
            <person name="Wang C."/>
        </authorList>
    </citation>
    <scope>NUCLEOTIDE SEQUENCE [LARGE SCALE GENOMIC DNA]</scope>
    <source>
        <strain evidence="12 13">RCEF 264</strain>
    </source>
</reference>
<proteinExistence type="inferred from homology"/>
<dbReference type="PANTHER" id="PTHR47966:SF65">
    <property type="entry name" value="ASPARTIC-TYPE ENDOPEPTIDASE"/>
    <property type="match status" value="1"/>
</dbReference>
<gene>
    <name evidence="12" type="ORF">SPI_08528</name>
</gene>
<evidence type="ECO:0000256" key="7">
    <source>
        <dbReference type="ARBA" id="ARBA00068059"/>
    </source>
</evidence>
<evidence type="ECO:0000313" key="12">
    <source>
        <dbReference type="EMBL" id="OAA55024.1"/>
    </source>
</evidence>
<feature type="active site" evidence="8">
    <location>
        <position position="285"/>
    </location>
</feature>
<dbReference type="SUPFAM" id="SSF50630">
    <property type="entry name" value="Acid proteases"/>
    <property type="match status" value="1"/>
</dbReference>
<evidence type="ECO:0000256" key="2">
    <source>
        <dbReference type="ARBA" id="ARBA00022670"/>
    </source>
</evidence>
<evidence type="ECO:0000256" key="4">
    <source>
        <dbReference type="ARBA" id="ARBA00022750"/>
    </source>
</evidence>
<dbReference type="FunFam" id="2.40.70.10:FF:000011">
    <property type="entry name" value="Aspartic protease"/>
    <property type="match status" value="1"/>
</dbReference>
<dbReference type="Gene3D" id="2.40.70.10">
    <property type="entry name" value="Acid Proteases"/>
    <property type="match status" value="2"/>
</dbReference>
<dbReference type="Proteomes" id="UP000076874">
    <property type="component" value="Unassembled WGS sequence"/>
</dbReference>
<dbReference type="PROSITE" id="PS51767">
    <property type="entry name" value="PEPTIDASE_A1"/>
    <property type="match status" value="1"/>
</dbReference>
<comment type="caution">
    <text evidence="12">The sequence shown here is derived from an EMBL/GenBank/DDBJ whole genome shotgun (WGS) entry which is preliminary data.</text>
</comment>
<dbReference type="InterPro" id="IPR021109">
    <property type="entry name" value="Peptidase_aspartic_dom_sf"/>
</dbReference>
<dbReference type="PROSITE" id="PS00141">
    <property type="entry name" value="ASP_PROTEASE"/>
    <property type="match status" value="1"/>
</dbReference>
<evidence type="ECO:0000256" key="9">
    <source>
        <dbReference type="RuleBase" id="RU000454"/>
    </source>
</evidence>
<dbReference type="GO" id="GO:0006508">
    <property type="term" value="P:proteolysis"/>
    <property type="evidence" value="ECO:0007669"/>
    <property type="project" value="UniProtKB-KW"/>
</dbReference>
<dbReference type="PANTHER" id="PTHR47966">
    <property type="entry name" value="BETA-SITE APP-CLEAVING ENZYME, ISOFORM A-RELATED"/>
    <property type="match status" value="1"/>
</dbReference>
<feature type="active site" evidence="8">
    <location>
        <position position="78"/>
    </location>
</feature>
<evidence type="ECO:0000256" key="5">
    <source>
        <dbReference type="ARBA" id="ARBA00022801"/>
    </source>
</evidence>
<evidence type="ECO:0000256" key="1">
    <source>
        <dbReference type="ARBA" id="ARBA00007447"/>
    </source>
</evidence>
<protein>
    <recommendedName>
        <fullName evidence="7">Probable aspartic-type endopeptidase OPSB</fullName>
    </recommendedName>
    <alternativeName>
        <fullName evidence="6">Probable aspartic-type endopeptidase opsB</fullName>
    </alternativeName>
</protein>
<feature type="chain" id="PRO_5007890529" description="Probable aspartic-type endopeptidase OPSB" evidence="10">
    <location>
        <begin position="22"/>
        <end position="498"/>
    </location>
</feature>
<organism evidence="12 13">
    <name type="scientific">Niveomyces insectorum RCEF 264</name>
    <dbReference type="NCBI Taxonomy" id="1081102"/>
    <lineage>
        <taxon>Eukaryota</taxon>
        <taxon>Fungi</taxon>
        <taxon>Dikarya</taxon>
        <taxon>Ascomycota</taxon>
        <taxon>Pezizomycotina</taxon>
        <taxon>Sordariomycetes</taxon>
        <taxon>Hypocreomycetidae</taxon>
        <taxon>Hypocreales</taxon>
        <taxon>Cordycipitaceae</taxon>
        <taxon>Niveomyces</taxon>
    </lineage>
</organism>
<dbReference type="STRING" id="1081102.A0A167N1Z7"/>
<dbReference type="InterPro" id="IPR033876">
    <property type="entry name" value="SAP-like"/>
</dbReference>
<dbReference type="OrthoDB" id="771136at2759"/>
<dbReference type="InterPro" id="IPR001461">
    <property type="entry name" value="Aspartic_peptidase_A1"/>
</dbReference>
<evidence type="ECO:0000256" key="3">
    <source>
        <dbReference type="ARBA" id="ARBA00022729"/>
    </source>
</evidence>
<evidence type="ECO:0000256" key="8">
    <source>
        <dbReference type="PIRSR" id="PIRSR601461-1"/>
    </source>
</evidence>